<comment type="caution">
    <text evidence="1">The sequence shown here is derived from an EMBL/GenBank/DDBJ whole genome shotgun (WGS) entry which is preliminary data.</text>
</comment>
<evidence type="ECO:0000313" key="1">
    <source>
        <dbReference type="EMBL" id="OIQ72681.1"/>
    </source>
</evidence>
<dbReference type="EMBL" id="MLJW01003171">
    <property type="protein sequence ID" value="OIQ72681.1"/>
    <property type="molecule type" value="Genomic_DNA"/>
</dbReference>
<protein>
    <submittedName>
        <fullName evidence="1">Uncharacterized protein</fullName>
    </submittedName>
</protein>
<accession>A0A1J5PME9</accession>
<proteinExistence type="predicted"/>
<reference evidence="1" key="1">
    <citation type="submission" date="2016-10" db="EMBL/GenBank/DDBJ databases">
        <title>Sequence of Gallionella enrichment culture.</title>
        <authorList>
            <person name="Poehlein A."/>
            <person name="Muehling M."/>
            <person name="Daniel R."/>
        </authorList>
    </citation>
    <scope>NUCLEOTIDE SEQUENCE</scope>
</reference>
<dbReference type="AlphaFoldDB" id="A0A1J5PME9"/>
<sequence length="227" mass="24962">MQLGQPHVVKQHHGGTGIERLFELRQGFHLNLDKRSARCHLGGATQHRSHATGGGNVVFLDEHSIKQTQTVVDTSANTHRIFLRQSQTGESFARVNNTGPGTGNLPHGLHIFAGFGGHGTEQLQKIKRRALSRQQRAGQPAHFKHDLIGLAAVPFRNQPVDFNCRVNLTQRRIDPGLAADAGFFARHHAGVGPASGIHQTGRQVSRTNVFVQGALDIGLRQHRHRCR</sequence>
<gene>
    <name evidence="1" type="ORF">GALL_456920</name>
</gene>
<organism evidence="1">
    <name type="scientific">mine drainage metagenome</name>
    <dbReference type="NCBI Taxonomy" id="410659"/>
    <lineage>
        <taxon>unclassified sequences</taxon>
        <taxon>metagenomes</taxon>
        <taxon>ecological metagenomes</taxon>
    </lineage>
</organism>
<name>A0A1J5PME9_9ZZZZ</name>